<dbReference type="InterPro" id="IPR029058">
    <property type="entry name" value="AB_hydrolase_fold"/>
</dbReference>
<evidence type="ECO:0000313" key="4">
    <source>
        <dbReference type="EMBL" id="MCP1728081.1"/>
    </source>
</evidence>
<dbReference type="Pfam" id="PF02230">
    <property type="entry name" value="Abhydrolase_2"/>
    <property type="match status" value="1"/>
</dbReference>
<dbReference type="Gene3D" id="3.40.50.1820">
    <property type="entry name" value="alpha/beta hydrolase"/>
    <property type="match status" value="1"/>
</dbReference>
<reference evidence="4 5" key="1">
    <citation type="submission" date="2022-03" db="EMBL/GenBank/DDBJ databases">
        <title>Genomic Encyclopedia of Type Strains, Phase III (KMG-III): the genomes of soil and plant-associated and newly described type strains.</title>
        <authorList>
            <person name="Whitman W."/>
        </authorList>
    </citation>
    <scope>NUCLEOTIDE SEQUENCE [LARGE SCALE GENOMIC DNA]</scope>
    <source>
        <strain evidence="4 5">BSker1</strain>
    </source>
</reference>
<dbReference type="PANTHER" id="PTHR10655:SF17">
    <property type="entry name" value="LYSOPHOSPHOLIPASE-LIKE PROTEIN 1"/>
    <property type="match status" value="1"/>
</dbReference>
<dbReference type="PANTHER" id="PTHR10655">
    <property type="entry name" value="LYSOPHOSPHOLIPASE-RELATED"/>
    <property type="match status" value="1"/>
</dbReference>
<comment type="caution">
    <text evidence="4">The sequence shown here is derived from an EMBL/GenBank/DDBJ whole genome shotgun (WGS) entry which is preliminary data.</text>
</comment>
<keyword evidence="2" id="KW-0378">Hydrolase</keyword>
<dbReference type="Proteomes" id="UP001523550">
    <property type="component" value="Unassembled WGS sequence"/>
</dbReference>
<keyword evidence="5" id="KW-1185">Reference proteome</keyword>
<evidence type="ECO:0000313" key="5">
    <source>
        <dbReference type="Proteomes" id="UP001523550"/>
    </source>
</evidence>
<accession>A0ABT1G9S2</accession>
<evidence type="ECO:0000256" key="1">
    <source>
        <dbReference type="ARBA" id="ARBA00006499"/>
    </source>
</evidence>
<feature type="domain" description="Phospholipase/carboxylesterase/thioesterase" evidence="3">
    <location>
        <begin position="13"/>
        <end position="218"/>
    </location>
</feature>
<dbReference type="SUPFAM" id="SSF53474">
    <property type="entry name" value="alpha/beta-Hydrolases"/>
    <property type="match status" value="1"/>
</dbReference>
<proteinExistence type="inferred from homology"/>
<dbReference type="InterPro" id="IPR003140">
    <property type="entry name" value="PLipase/COase/thioEstase"/>
</dbReference>
<comment type="similarity">
    <text evidence="1">Belongs to the AB hydrolase superfamily. AB hydrolase 2 family.</text>
</comment>
<name>A0ABT1G9S2_9GAMM</name>
<evidence type="ECO:0000259" key="3">
    <source>
        <dbReference type="Pfam" id="PF02230"/>
    </source>
</evidence>
<dbReference type="EMBL" id="JALJYF010000002">
    <property type="protein sequence ID" value="MCP1728081.1"/>
    <property type="molecule type" value="Genomic_DNA"/>
</dbReference>
<sequence>MNQQSIDCVEMSTGDEPEVSIIWLHGLGADGHDFEPMVPQMQLDGALSARFIFPHAPVRPVTLNGGMPMRAWYDLVSLERNSPQDLAGIDESAATVTRLIEQERKRGIADDRIVIAGFSQGGAVALHTALRHPHRLAGLIALSTYLPKAESLEEEASSANRELPIFMAHGAQDPVVAPNLGEASFRHLERLGYPVKWRTYPMPHAVCPQEIGHIRAWLLSLFGKGE</sequence>
<gene>
    <name evidence="4" type="ORF">J2T60_002081</name>
</gene>
<dbReference type="RefSeq" id="WP_253449552.1">
    <property type="nucleotide sequence ID" value="NZ_JALJYF010000002.1"/>
</dbReference>
<evidence type="ECO:0000256" key="2">
    <source>
        <dbReference type="ARBA" id="ARBA00022801"/>
    </source>
</evidence>
<protein>
    <submittedName>
        <fullName evidence="4">Phospholipase/carboxylesterase</fullName>
    </submittedName>
</protein>
<organism evidence="4 5">
    <name type="scientific">Natronospira proteinivora</name>
    <dbReference type="NCBI Taxonomy" id="1807133"/>
    <lineage>
        <taxon>Bacteria</taxon>
        <taxon>Pseudomonadati</taxon>
        <taxon>Pseudomonadota</taxon>
        <taxon>Gammaproteobacteria</taxon>
        <taxon>Natronospirales</taxon>
        <taxon>Natronospiraceae</taxon>
        <taxon>Natronospira</taxon>
    </lineage>
</organism>
<dbReference type="InterPro" id="IPR050565">
    <property type="entry name" value="LYPA1-2/EST-like"/>
</dbReference>